<sequence>MVTPTAAAGTAKVVMSSQEYPCDRISSWGAVTGEGADGEAVGGGGGAGEWGGWPAGRHRGRPLLRTSWRMDNLESEVALNILNAVLTNKEEAQWARQRDWEGRQKRRMDWDDQYYGSGCGILPTP</sequence>
<accession>A0AAW0SFR6</accession>
<proteinExistence type="predicted"/>
<dbReference type="AlphaFoldDB" id="A0AAW0SFR6"/>
<comment type="caution">
    <text evidence="2">The sequence shown here is derived from an EMBL/GenBank/DDBJ whole genome shotgun (WGS) entry which is preliminary data.</text>
</comment>
<evidence type="ECO:0000256" key="1">
    <source>
        <dbReference type="SAM" id="MobiDB-lite"/>
    </source>
</evidence>
<feature type="region of interest" description="Disordered" evidence="1">
    <location>
        <begin position="31"/>
        <end position="56"/>
    </location>
</feature>
<dbReference type="EMBL" id="JARAKH010001084">
    <property type="protein sequence ID" value="KAK8373587.1"/>
    <property type="molecule type" value="Genomic_DNA"/>
</dbReference>
<evidence type="ECO:0000313" key="3">
    <source>
        <dbReference type="Proteomes" id="UP001487740"/>
    </source>
</evidence>
<reference evidence="2 3" key="1">
    <citation type="submission" date="2023-03" db="EMBL/GenBank/DDBJ databases">
        <title>High-quality genome of Scylla paramamosain provides insights in environmental adaptation.</title>
        <authorList>
            <person name="Zhang L."/>
        </authorList>
    </citation>
    <scope>NUCLEOTIDE SEQUENCE [LARGE SCALE GENOMIC DNA]</scope>
    <source>
        <strain evidence="2">LZ_2023a</strain>
        <tissue evidence="2">Muscle</tissue>
    </source>
</reference>
<keyword evidence="3" id="KW-1185">Reference proteome</keyword>
<gene>
    <name evidence="2" type="ORF">O3P69_014982</name>
</gene>
<dbReference type="Proteomes" id="UP001487740">
    <property type="component" value="Unassembled WGS sequence"/>
</dbReference>
<organism evidence="2 3">
    <name type="scientific">Scylla paramamosain</name>
    <name type="common">Mud crab</name>
    <dbReference type="NCBI Taxonomy" id="85552"/>
    <lineage>
        <taxon>Eukaryota</taxon>
        <taxon>Metazoa</taxon>
        <taxon>Ecdysozoa</taxon>
        <taxon>Arthropoda</taxon>
        <taxon>Crustacea</taxon>
        <taxon>Multicrustacea</taxon>
        <taxon>Malacostraca</taxon>
        <taxon>Eumalacostraca</taxon>
        <taxon>Eucarida</taxon>
        <taxon>Decapoda</taxon>
        <taxon>Pleocyemata</taxon>
        <taxon>Brachyura</taxon>
        <taxon>Eubrachyura</taxon>
        <taxon>Portunoidea</taxon>
        <taxon>Portunidae</taxon>
        <taxon>Portuninae</taxon>
        <taxon>Scylla</taxon>
    </lineage>
</organism>
<evidence type="ECO:0000313" key="2">
    <source>
        <dbReference type="EMBL" id="KAK8373587.1"/>
    </source>
</evidence>
<feature type="compositionally biased region" description="Gly residues" evidence="1">
    <location>
        <begin position="40"/>
        <end position="54"/>
    </location>
</feature>
<name>A0AAW0SFR6_SCYPA</name>
<protein>
    <submittedName>
        <fullName evidence="2">Uncharacterized protein</fullName>
    </submittedName>
</protein>